<name>A0A9N7NE47_STRHE</name>
<organism evidence="1 2">
    <name type="scientific">Striga hermonthica</name>
    <name type="common">Purple witchweed</name>
    <name type="synonym">Buchnera hermonthica</name>
    <dbReference type="NCBI Taxonomy" id="68872"/>
    <lineage>
        <taxon>Eukaryota</taxon>
        <taxon>Viridiplantae</taxon>
        <taxon>Streptophyta</taxon>
        <taxon>Embryophyta</taxon>
        <taxon>Tracheophyta</taxon>
        <taxon>Spermatophyta</taxon>
        <taxon>Magnoliopsida</taxon>
        <taxon>eudicotyledons</taxon>
        <taxon>Gunneridae</taxon>
        <taxon>Pentapetalae</taxon>
        <taxon>asterids</taxon>
        <taxon>lamiids</taxon>
        <taxon>Lamiales</taxon>
        <taxon>Orobanchaceae</taxon>
        <taxon>Buchnereae</taxon>
        <taxon>Striga</taxon>
    </lineage>
</organism>
<reference evidence="1" key="1">
    <citation type="submission" date="2019-12" db="EMBL/GenBank/DDBJ databases">
        <authorList>
            <person name="Scholes J."/>
        </authorList>
    </citation>
    <scope>NUCLEOTIDE SEQUENCE</scope>
</reference>
<sequence length="149" mass="16336">MNVSSLISANIDFNVTNVPTSVEVMNDAMELLEKTQNASGLVLGGAGIKVLLKLVARGSRPPQSSMRNWLTLETLREEISIPGILALLESYPNLEKLFIECCDSYKESARTWTPATRDDLHLDLVHLKTVRLFAVADPNLGGEPMLTLA</sequence>
<protein>
    <submittedName>
        <fullName evidence="1">Uncharacterized protein</fullName>
    </submittedName>
</protein>
<evidence type="ECO:0000313" key="2">
    <source>
        <dbReference type="Proteomes" id="UP001153555"/>
    </source>
</evidence>
<comment type="caution">
    <text evidence="1">The sequence shown here is derived from an EMBL/GenBank/DDBJ whole genome shotgun (WGS) entry which is preliminary data.</text>
</comment>
<dbReference type="EMBL" id="CACSLK010027752">
    <property type="protein sequence ID" value="CAA0828755.1"/>
    <property type="molecule type" value="Genomic_DNA"/>
</dbReference>
<proteinExistence type="predicted"/>
<dbReference type="AlphaFoldDB" id="A0A9N7NE47"/>
<evidence type="ECO:0000313" key="1">
    <source>
        <dbReference type="EMBL" id="CAA0828755.1"/>
    </source>
</evidence>
<dbReference type="OrthoDB" id="1304294at2759"/>
<gene>
    <name evidence="1" type="ORF">SHERM_24450</name>
</gene>
<keyword evidence="2" id="KW-1185">Reference proteome</keyword>
<dbReference type="Proteomes" id="UP001153555">
    <property type="component" value="Unassembled WGS sequence"/>
</dbReference>
<accession>A0A9N7NE47</accession>